<dbReference type="SMART" id="SM00471">
    <property type="entry name" value="HDc"/>
    <property type="match status" value="1"/>
</dbReference>
<evidence type="ECO:0000256" key="4">
    <source>
        <dbReference type="ARBA" id="ARBA00022801"/>
    </source>
</evidence>
<dbReference type="Gene3D" id="1.10.3210.10">
    <property type="entry name" value="Hypothetical protein af1432"/>
    <property type="match status" value="1"/>
</dbReference>
<keyword evidence="4 8" id="KW-0378">Hydrolase</keyword>
<dbReference type="EMBL" id="JDRY01000040">
    <property type="protein sequence ID" value="KGM99017.1"/>
    <property type="molecule type" value="Genomic_DNA"/>
</dbReference>
<comment type="caution">
    <text evidence="8">The sequence shown here is derived from an EMBL/GenBank/DDBJ whole genome shotgun (WGS) entry which is preliminary data.</text>
</comment>
<evidence type="ECO:0000256" key="3">
    <source>
        <dbReference type="ARBA" id="ARBA00022741"/>
    </source>
</evidence>
<feature type="domain" description="HD" evidence="7">
    <location>
        <begin position="19"/>
        <end position="134"/>
    </location>
</feature>
<dbReference type="PANTHER" id="PTHR35795">
    <property type="entry name" value="SLR1885 PROTEIN"/>
    <property type="match status" value="1"/>
</dbReference>
<comment type="catalytic activity">
    <reaction evidence="6">
        <text>P(1),P(4)-bis(5'-adenosyl) tetraphosphate + H2O = 2 ADP + 2 H(+)</text>
        <dbReference type="Rhea" id="RHEA:24252"/>
        <dbReference type="ChEBI" id="CHEBI:15377"/>
        <dbReference type="ChEBI" id="CHEBI:15378"/>
        <dbReference type="ChEBI" id="CHEBI:58141"/>
        <dbReference type="ChEBI" id="CHEBI:456216"/>
        <dbReference type="EC" id="3.6.1.41"/>
    </reaction>
</comment>
<dbReference type="EC" id="3.6.1.41" evidence="1"/>
<evidence type="ECO:0000256" key="5">
    <source>
        <dbReference type="ARBA" id="ARBA00023004"/>
    </source>
</evidence>
<dbReference type="CDD" id="cd00077">
    <property type="entry name" value="HDc"/>
    <property type="match status" value="1"/>
</dbReference>
<protein>
    <recommendedName>
        <fullName evidence="1">bis(5'-nucleosyl)-tetraphosphatase (symmetrical)</fullName>
        <ecNumber evidence="1">3.6.1.41</ecNumber>
    </recommendedName>
</protein>
<evidence type="ECO:0000256" key="1">
    <source>
        <dbReference type="ARBA" id="ARBA00012506"/>
    </source>
</evidence>
<proteinExistence type="predicted"/>
<dbReference type="InterPro" id="IPR051094">
    <property type="entry name" value="Diverse_Catalytic_Enzymes"/>
</dbReference>
<dbReference type="InterPro" id="IPR003607">
    <property type="entry name" value="HD/PDEase_dom"/>
</dbReference>
<keyword evidence="3" id="KW-0547">Nucleotide-binding</keyword>
<evidence type="ECO:0000256" key="2">
    <source>
        <dbReference type="ARBA" id="ARBA00022723"/>
    </source>
</evidence>
<evidence type="ECO:0000313" key="8">
    <source>
        <dbReference type="EMBL" id="KGM99017.1"/>
    </source>
</evidence>
<evidence type="ECO:0000259" key="7">
    <source>
        <dbReference type="PROSITE" id="PS51831"/>
    </source>
</evidence>
<gene>
    <name evidence="8" type="ORF">Z955_09365</name>
</gene>
<dbReference type="InterPro" id="IPR006675">
    <property type="entry name" value="HDIG_dom"/>
</dbReference>
<evidence type="ECO:0000256" key="6">
    <source>
        <dbReference type="ARBA" id="ARBA00049417"/>
    </source>
</evidence>
<dbReference type="Proteomes" id="UP000030014">
    <property type="component" value="Unassembled WGS sequence"/>
</dbReference>
<keyword evidence="5" id="KW-0408">Iron</keyword>
<accession>A0A0A0IDI5</accession>
<dbReference type="PANTHER" id="PTHR35795:SF1">
    <property type="entry name" value="BIS(5'-NUCLEOSYL)-TETRAPHOSPHATASE, SYMMETRICAL"/>
    <property type="match status" value="1"/>
</dbReference>
<evidence type="ECO:0000313" key="9">
    <source>
        <dbReference type="Proteomes" id="UP000030014"/>
    </source>
</evidence>
<dbReference type="InterPro" id="IPR005249">
    <property type="entry name" value="YqeK"/>
</dbReference>
<name>A0A0A0IDI5_CLOBO</name>
<reference evidence="8 9" key="1">
    <citation type="submission" date="2014-01" db="EMBL/GenBank/DDBJ databases">
        <title>Plasmidome dynamics in the species complex Clostridium novyi sensu lato converts strains of independent lineages into distinctly different pathogens.</title>
        <authorList>
            <person name="Skarin H."/>
            <person name="Segerman B."/>
        </authorList>
    </citation>
    <scope>NUCLEOTIDE SEQUENCE [LARGE SCALE GENOMIC DNA]</scope>
    <source>
        <strain evidence="8 9">DC5</strain>
    </source>
</reference>
<dbReference type="InterPro" id="IPR006674">
    <property type="entry name" value="HD_domain"/>
</dbReference>
<organism evidence="8 9">
    <name type="scientific">Clostridium botulinum C/D str. DC5</name>
    <dbReference type="NCBI Taxonomy" id="1443128"/>
    <lineage>
        <taxon>Bacteria</taxon>
        <taxon>Bacillati</taxon>
        <taxon>Bacillota</taxon>
        <taxon>Clostridia</taxon>
        <taxon>Eubacteriales</taxon>
        <taxon>Clostridiaceae</taxon>
        <taxon>Clostridium</taxon>
    </lineage>
</organism>
<dbReference type="GO" id="GO:0008803">
    <property type="term" value="F:bis(5'-nucleosyl)-tetraphosphatase (symmetrical) activity"/>
    <property type="evidence" value="ECO:0007669"/>
    <property type="project" value="UniProtKB-EC"/>
</dbReference>
<dbReference type="RefSeq" id="WP_039257997.1">
    <property type="nucleotide sequence ID" value="NZ_JDRY01000040.1"/>
</dbReference>
<dbReference type="PROSITE" id="PS51831">
    <property type="entry name" value="HD"/>
    <property type="match status" value="1"/>
</dbReference>
<dbReference type="AlphaFoldDB" id="A0A0A0IDI5"/>
<sequence>MWTEEKIIGYLKQNLKPKRFEHSIGVRDTAIKLAEIYGESLEKARIAGLVHDCAKNMSDEQILDICSKNEYNIDEVSQNMPSILHGEVGAYIAENIMGIEDKEILDAITYHTTGKENMTLLEKIIYISDYIEPLRDFPGVEDLRGLVYNKELDRALILSFNNTIKYIIDRNQLLHKKTIEARNYMLYNK</sequence>
<dbReference type="NCBIfam" id="TIGR00277">
    <property type="entry name" value="HDIG"/>
    <property type="match status" value="1"/>
</dbReference>
<dbReference type="GO" id="GO:0000166">
    <property type="term" value="F:nucleotide binding"/>
    <property type="evidence" value="ECO:0007669"/>
    <property type="project" value="UniProtKB-KW"/>
</dbReference>
<keyword evidence="2" id="KW-0479">Metal-binding</keyword>
<dbReference type="NCBIfam" id="TIGR00488">
    <property type="entry name" value="bis(5'-nucleosyl)-tetraphosphatase (symmetrical) YqeK"/>
    <property type="match status" value="1"/>
</dbReference>
<dbReference type="Pfam" id="PF01966">
    <property type="entry name" value="HD"/>
    <property type="match status" value="1"/>
</dbReference>
<dbReference type="GO" id="GO:0046872">
    <property type="term" value="F:metal ion binding"/>
    <property type="evidence" value="ECO:0007669"/>
    <property type="project" value="UniProtKB-KW"/>
</dbReference>
<dbReference type="SUPFAM" id="SSF109604">
    <property type="entry name" value="HD-domain/PDEase-like"/>
    <property type="match status" value="1"/>
</dbReference>